<gene>
    <name evidence="1" type="ORF">SMDB11_2629</name>
</gene>
<protein>
    <submittedName>
        <fullName evidence="1">Phage protein</fullName>
    </submittedName>
</protein>
<evidence type="ECO:0000313" key="1">
    <source>
        <dbReference type="EMBL" id="CDG13199.1"/>
    </source>
</evidence>
<reference evidence="2" key="2">
    <citation type="submission" date="2013-11" db="EMBL/GenBank/DDBJ databases">
        <title>Genome sequences of clinical and environmental isolates of Serratia marcescens.</title>
        <authorList>
            <person name="Iguchi A."/>
            <person name="Komatsu H."/>
            <person name="Nagaya Y."/>
            <person name="Ogura Y."/>
            <person name="Katsura K."/>
            <person name="Kurokawa K."/>
            <person name="Ooka T."/>
            <person name="Hattori M."/>
            <person name="Gotoh N."/>
            <person name="Thomson N."/>
            <person name="Hayashi T."/>
        </authorList>
    </citation>
    <scope>NUCLEOTIDE SEQUENCE [LARGE SCALE GENOMIC DNA]</scope>
    <source>
        <strain evidence="2">Db11</strain>
    </source>
</reference>
<evidence type="ECO:0000313" key="2">
    <source>
        <dbReference type="Proteomes" id="UP000018979"/>
    </source>
</evidence>
<dbReference type="KEGG" id="smac:SMDB11_2629"/>
<reference evidence="1 2" key="1">
    <citation type="submission" date="2013-06" db="EMBL/GenBank/DDBJ databases">
        <authorList>
            <person name="Aslett M."/>
        </authorList>
    </citation>
    <scope>NUCLEOTIDE SEQUENCE [LARGE SCALE GENOMIC DNA]</scope>
    <source>
        <strain evidence="1 2">Db11</strain>
    </source>
</reference>
<dbReference type="AlphaFoldDB" id="A0ABC9IK14"/>
<accession>A0ABC9IK14</accession>
<organism evidence="1 2">
    <name type="scientific">Serratia marcescens subsp. marcescens Db11</name>
    <dbReference type="NCBI Taxonomy" id="273526"/>
    <lineage>
        <taxon>Bacteria</taxon>
        <taxon>Pseudomonadati</taxon>
        <taxon>Pseudomonadota</taxon>
        <taxon>Gammaproteobacteria</taxon>
        <taxon>Enterobacterales</taxon>
        <taxon>Yersiniaceae</taxon>
        <taxon>Serratia</taxon>
    </lineage>
</organism>
<dbReference type="Proteomes" id="UP000018979">
    <property type="component" value="Chromosome I"/>
</dbReference>
<proteinExistence type="predicted"/>
<name>A0ABC9IK14_SERMA</name>
<reference evidence="1 2" key="3">
    <citation type="journal article" date="2014" name="Genome Biol. Evol.">
        <title>Genome evolution and plasticity of Serratia marcescens, an important multidrug-resistant nosocomial pathogen.</title>
        <authorList>
            <person name="Iguchi A."/>
            <person name="Nagaya Y."/>
            <person name="Pradel E."/>
            <person name="Ooka T."/>
            <person name="Ogura Y."/>
            <person name="Katsura K."/>
            <person name="Kurokawa K."/>
            <person name="Oshima K."/>
            <person name="Hattori M."/>
            <person name="Parkhill J."/>
            <person name="Sebaihia M."/>
            <person name="Coulthurst S.J."/>
            <person name="Gotoh N."/>
            <person name="Thomson N.R."/>
            <person name="Ewbank J.J."/>
            <person name="Hayashi T."/>
        </authorList>
    </citation>
    <scope>NUCLEOTIDE SEQUENCE [LARGE SCALE GENOMIC DNA]</scope>
    <source>
        <strain evidence="1 2">Db11</strain>
    </source>
</reference>
<sequence>MFKPHGAFFNRDYAVNRFHCRDREGYLPFAFSKTHRLTPGGPFRIKFGADLPASLVGIASEPLNLPTWRNHQSDAAA</sequence>
<dbReference type="EMBL" id="HG326223">
    <property type="protein sequence ID" value="CDG13199.1"/>
    <property type="molecule type" value="Genomic_DNA"/>
</dbReference>